<dbReference type="InterPro" id="IPR024412">
    <property type="entry name" value="Lsr2_dim_dom"/>
</dbReference>
<evidence type="ECO:0000256" key="1">
    <source>
        <dbReference type="ARBA" id="ARBA00023125"/>
    </source>
</evidence>
<dbReference type="InterPro" id="IPR036625">
    <property type="entry name" value="E3-bd_dom_sf"/>
</dbReference>
<dbReference type="EMBL" id="KF577591">
    <property type="protein sequence ID" value="AGY35433.1"/>
    <property type="molecule type" value="Genomic_DNA"/>
</dbReference>
<evidence type="ECO:0000313" key="4">
    <source>
        <dbReference type="EMBL" id="AGY35433.1"/>
    </source>
</evidence>
<dbReference type="RefSeq" id="WP_023190053.1">
    <property type="nucleotide sequence ID" value="NC_022599.1"/>
</dbReference>
<gene>
    <name evidence="4" type="ORF">LMV7_p00110</name>
</gene>
<geneLocation type="plasmid" evidence="4">
    <name>pLMV7</name>
</geneLocation>
<keyword evidence="4" id="KW-0614">Plasmid</keyword>
<dbReference type="Pfam" id="PF11774">
    <property type="entry name" value="Lsr2"/>
    <property type="match status" value="1"/>
</dbReference>
<feature type="domain" description="Lsr2 dimerization" evidence="2">
    <location>
        <begin position="3"/>
        <end position="62"/>
    </location>
</feature>
<dbReference type="Gene3D" id="3.30.60.230">
    <property type="entry name" value="Lsr2, dimerization domain"/>
    <property type="match status" value="1"/>
</dbReference>
<protein>
    <submittedName>
        <fullName evidence="4">Lsr2 family protein</fullName>
    </submittedName>
</protein>
<sequence length="113" mass="12506">MATISTIADDFDGSTPAETMTFTVSGKDYAIDLNEEHAQQLQAVISEFEEKMSPYVAKARPLGKSATAKATATRAPSYDAKAVREWAAQNNYEVSARGRISREVVEAYRNRKR</sequence>
<dbReference type="InterPro" id="IPR042261">
    <property type="entry name" value="Lsr2-like_dimerization"/>
</dbReference>
<accession>U5NWF0</accession>
<evidence type="ECO:0000259" key="2">
    <source>
        <dbReference type="Pfam" id="PF11774"/>
    </source>
</evidence>
<dbReference type="Pfam" id="PF23359">
    <property type="entry name" value="Lsr2_DNA-bd"/>
    <property type="match status" value="1"/>
</dbReference>
<dbReference type="GO" id="GO:0003677">
    <property type="term" value="F:DNA binding"/>
    <property type="evidence" value="ECO:0007669"/>
    <property type="project" value="UniProtKB-KW"/>
</dbReference>
<dbReference type="Gene3D" id="4.10.320.10">
    <property type="entry name" value="E3-binding domain"/>
    <property type="match status" value="1"/>
</dbReference>
<name>U5NWF0_9MICC</name>
<reference evidence="4" key="1">
    <citation type="journal article" date="2013" name="Genome Announc.">
        <title>First complete sequence of a giant linear plasmid from a micrococcus strain isolated from an extremely high-altitude lake.</title>
        <authorList>
            <person name="Dib J.R."/>
            <person name="Schuldes J."/>
            <person name="Thurmer A."/>
            <person name="Farias M.E."/>
            <person name="Daniel R."/>
            <person name="Meinhardt F."/>
        </authorList>
    </citation>
    <scope>NUCLEOTIDE SEQUENCE</scope>
    <source>
        <strain evidence="4">V7</strain>
        <plasmid evidence="4">pLMV7</plasmid>
    </source>
</reference>
<dbReference type="AlphaFoldDB" id="U5NWF0"/>
<evidence type="ECO:0000259" key="3">
    <source>
        <dbReference type="Pfam" id="PF23359"/>
    </source>
</evidence>
<organism evidence="4">
    <name type="scientific">Micrococcus sp. V7</name>
    <dbReference type="NCBI Taxonomy" id="404582"/>
    <lineage>
        <taxon>Bacteria</taxon>
        <taxon>Bacillati</taxon>
        <taxon>Actinomycetota</taxon>
        <taxon>Actinomycetes</taxon>
        <taxon>Micrococcales</taxon>
        <taxon>Micrococcaceae</taxon>
        <taxon>Micrococcus</taxon>
    </lineage>
</organism>
<proteinExistence type="predicted"/>
<feature type="domain" description="Lsr2 DNA-binding" evidence="3">
    <location>
        <begin position="77"/>
        <end position="109"/>
    </location>
</feature>
<dbReference type="GO" id="GO:0016746">
    <property type="term" value="F:acyltransferase activity"/>
    <property type="evidence" value="ECO:0007669"/>
    <property type="project" value="InterPro"/>
</dbReference>
<dbReference type="InterPro" id="IPR055370">
    <property type="entry name" value="Lsr2_DNA-bd"/>
</dbReference>
<keyword evidence="1" id="KW-0238">DNA-binding</keyword>